<dbReference type="RefSeq" id="WP_135209291.1">
    <property type="nucleotide sequence ID" value="NZ_SPVF01000262.1"/>
</dbReference>
<accession>A0A4Y9RQ15</accession>
<evidence type="ECO:0000256" key="2">
    <source>
        <dbReference type="SAM" id="Phobius"/>
    </source>
</evidence>
<keyword evidence="2" id="KW-0812">Transmembrane</keyword>
<dbReference type="Proteomes" id="UP000298438">
    <property type="component" value="Unassembled WGS sequence"/>
</dbReference>
<keyword evidence="2" id="KW-1133">Transmembrane helix</keyword>
<proteinExistence type="predicted"/>
<feature type="transmembrane region" description="Helical" evidence="2">
    <location>
        <begin position="63"/>
        <end position="87"/>
    </location>
</feature>
<dbReference type="AlphaFoldDB" id="A0A4Y9RQ15"/>
<gene>
    <name evidence="3" type="ORF">E4L96_21615</name>
</gene>
<sequence length="95" mass="10638">MADEVLSPPSTELHVPLTERRRSPQAEISGKERLELARQILVGLALFCAFILVGYGFNPSSKAFQAMFELVKIGALPVLTLMLSFYFPHAHKHEK</sequence>
<keyword evidence="4" id="KW-1185">Reference proteome</keyword>
<reference evidence="3 4" key="1">
    <citation type="submission" date="2019-03" db="EMBL/GenBank/DDBJ databases">
        <title>Draft Genome Sequence of Massilia arenosa sp. nov., a Novel Massilia Species Isolated from a Sandy-loam Maize Soil.</title>
        <authorList>
            <person name="Raths R."/>
            <person name="Peta V."/>
            <person name="Bucking H."/>
        </authorList>
    </citation>
    <scope>NUCLEOTIDE SEQUENCE [LARGE SCALE GENOMIC DNA]</scope>
    <source>
        <strain evidence="3 4">MC02</strain>
    </source>
</reference>
<feature type="compositionally biased region" description="Basic and acidic residues" evidence="1">
    <location>
        <begin position="17"/>
        <end position="26"/>
    </location>
</feature>
<evidence type="ECO:0000313" key="3">
    <source>
        <dbReference type="EMBL" id="TFW11427.1"/>
    </source>
</evidence>
<keyword evidence="2" id="KW-0472">Membrane</keyword>
<organism evidence="3 4">
    <name type="scientific">Zemynaea arenosa</name>
    <dbReference type="NCBI Taxonomy" id="2561931"/>
    <lineage>
        <taxon>Bacteria</taxon>
        <taxon>Pseudomonadati</taxon>
        <taxon>Pseudomonadota</taxon>
        <taxon>Betaproteobacteria</taxon>
        <taxon>Burkholderiales</taxon>
        <taxon>Oxalobacteraceae</taxon>
        <taxon>Telluria group</taxon>
        <taxon>Zemynaea</taxon>
    </lineage>
</organism>
<feature type="region of interest" description="Disordered" evidence="1">
    <location>
        <begin position="1"/>
        <end position="26"/>
    </location>
</feature>
<feature type="transmembrane region" description="Helical" evidence="2">
    <location>
        <begin position="40"/>
        <end position="57"/>
    </location>
</feature>
<dbReference type="OrthoDB" id="8781822at2"/>
<evidence type="ECO:0000256" key="1">
    <source>
        <dbReference type="SAM" id="MobiDB-lite"/>
    </source>
</evidence>
<evidence type="ECO:0000313" key="4">
    <source>
        <dbReference type="Proteomes" id="UP000298438"/>
    </source>
</evidence>
<comment type="caution">
    <text evidence="3">The sequence shown here is derived from an EMBL/GenBank/DDBJ whole genome shotgun (WGS) entry which is preliminary data.</text>
</comment>
<dbReference type="EMBL" id="SPVF01000262">
    <property type="protein sequence ID" value="TFW11427.1"/>
    <property type="molecule type" value="Genomic_DNA"/>
</dbReference>
<name>A0A4Y9RQ15_9BURK</name>
<protein>
    <submittedName>
        <fullName evidence="3">Uncharacterized protein</fullName>
    </submittedName>
</protein>